<dbReference type="SUPFAM" id="SSF53335">
    <property type="entry name" value="S-adenosyl-L-methionine-dependent methyltransferases"/>
    <property type="match status" value="1"/>
</dbReference>
<sequence length="226" mass="26176">MNGCTWTTDSENRVGMTKNILSKLSLTVRAGQLKIMLDLTRPTPQTQVLDVGFAPREDLPDTNYFEKFYPFPNSLTAASTEDCRAVKSKYPGVNIVRIQPGKKLPFRNNHFEIATSWATLEHVGNYQQQEFFLNELLRVAHKIFVTTPYRGSPYEPHSGFFFLQWLPLNWFRKICLYTGRRFWAKTANLNPLWVRDIKSMRLTKPVVVSVYQTLKFIPSHLLITSV</sequence>
<reference evidence="1 2" key="1">
    <citation type="journal article" date="2016" name="Nat. Commun.">
        <title>Thousands of microbial genomes shed light on interconnected biogeochemical processes in an aquifer system.</title>
        <authorList>
            <person name="Anantharaman K."/>
            <person name="Brown C.T."/>
            <person name="Hug L.A."/>
            <person name="Sharon I."/>
            <person name="Castelle C.J."/>
            <person name="Probst A.J."/>
            <person name="Thomas B.C."/>
            <person name="Singh A."/>
            <person name="Wilkins M.J."/>
            <person name="Karaoz U."/>
            <person name="Brodie E.L."/>
            <person name="Williams K.H."/>
            <person name="Hubbard S.S."/>
            <person name="Banfield J.F."/>
        </authorList>
    </citation>
    <scope>NUCLEOTIDE SEQUENCE [LARGE SCALE GENOMIC DNA]</scope>
</reference>
<dbReference type="EMBL" id="MEXL01000023">
    <property type="protein sequence ID" value="OGD02710.1"/>
    <property type="molecule type" value="Genomic_DNA"/>
</dbReference>
<dbReference type="Gene3D" id="3.40.50.150">
    <property type="entry name" value="Vaccinia Virus protein VP39"/>
    <property type="match status" value="1"/>
</dbReference>
<proteinExistence type="predicted"/>
<accession>A0A1F4Z8U6</accession>
<dbReference type="AlphaFoldDB" id="A0A1F4Z8U6"/>
<evidence type="ECO:0000313" key="1">
    <source>
        <dbReference type="EMBL" id="OGD02710.1"/>
    </source>
</evidence>
<comment type="caution">
    <text evidence="1">The sequence shown here is derived from an EMBL/GenBank/DDBJ whole genome shotgun (WGS) entry which is preliminary data.</text>
</comment>
<protein>
    <recommendedName>
        <fullName evidence="3">Methyltransferase type 11 domain-containing protein</fullName>
    </recommendedName>
</protein>
<organism evidence="1 2">
    <name type="scientific">Candidatus Amesbacteria bacterium RIFCSPHIGHO2_12_FULL_48_14</name>
    <dbReference type="NCBI Taxonomy" id="1797257"/>
    <lineage>
        <taxon>Bacteria</taxon>
        <taxon>Candidatus Amesiibacteriota</taxon>
    </lineage>
</organism>
<evidence type="ECO:0000313" key="2">
    <source>
        <dbReference type="Proteomes" id="UP000178993"/>
    </source>
</evidence>
<evidence type="ECO:0008006" key="3">
    <source>
        <dbReference type="Google" id="ProtNLM"/>
    </source>
</evidence>
<dbReference type="Proteomes" id="UP000178993">
    <property type="component" value="Unassembled WGS sequence"/>
</dbReference>
<gene>
    <name evidence="1" type="ORF">A3E17_02630</name>
</gene>
<dbReference type="InterPro" id="IPR029063">
    <property type="entry name" value="SAM-dependent_MTases_sf"/>
</dbReference>
<name>A0A1F4Z8U6_9BACT</name>